<gene>
    <name evidence="5" type="primary">CRK25_16</name>
    <name evidence="5" type="ORF">CFP56_017026</name>
</gene>
<dbReference type="Pfam" id="PF01657">
    <property type="entry name" value="Stress-antifung"/>
    <property type="match status" value="1"/>
</dbReference>
<reference evidence="5 6" key="1">
    <citation type="journal article" date="2018" name="Sci. Data">
        <title>The draft genome sequence of cork oak.</title>
        <authorList>
            <person name="Ramos A.M."/>
            <person name="Usie A."/>
            <person name="Barbosa P."/>
            <person name="Barros P.M."/>
            <person name="Capote T."/>
            <person name="Chaves I."/>
            <person name="Simoes F."/>
            <person name="Abreu I."/>
            <person name="Carrasquinho I."/>
            <person name="Faro C."/>
            <person name="Guimaraes J.B."/>
            <person name="Mendonca D."/>
            <person name="Nobrega F."/>
            <person name="Rodrigues L."/>
            <person name="Saibo N.J.M."/>
            <person name="Varela M.C."/>
            <person name="Egas C."/>
            <person name="Matos J."/>
            <person name="Miguel C.M."/>
            <person name="Oliveira M.M."/>
            <person name="Ricardo C.P."/>
            <person name="Goncalves S."/>
        </authorList>
    </citation>
    <scope>NUCLEOTIDE SEQUENCE [LARGE SCALE GENOMIC DNA]</scope>
    <source>
        <strain evidence="6">cv. HL8</strain>
    </source>
</reference>
<dbReference type="Proteomes" id="UP000237347">
    <property type="component" value="Unassembled WGS sequence"/>
</dbReference>
<dbReference type="PROSITE" id="PS51473">
    <property type="entry name" value="GNK2"/>
    <property type="match status" value="1"/>
</dbReference>
<accession>A0AAW0KKY5</accession>
<dbReference type="PANTHER" id="PTHR32099:SF42">
    <property type="entry name" value="CYSTEINE-RICH RECEPTOR-LIKE PROTEIN KINASE 9-RELATED"/>
    <property type="match status" value="1"/>
</dbReference>
<comment type="caution">
    <text evidence="5">The sequence shown here is derived from an EMBL/GenBank/DDBJ whole genome shotgun (WGS) entry which is preliminary data.</text>
</comment>
<dbReference type="Gene3D" id="3.30.430.20">
    <property type="entry name" value="Gnk2 domain, C-X8-C-X2-C motif"/>
    <property type="match status" value="1"/>
</dbReference>
<keyword evidence="6" id="KW-1185">Reference proteome</keyword>
<dbReference type="PANTHER" id="PTHR32099">
    <property type="entry name" value="CYSTEINE-RICH REPEAT SECRETORY PROTEIN"/>
    <property type="match status" value="1"/>
</dbReference>
<dbReference type="GO" id="GO:0016301">
    <property type="term" value="F:kinase activity"/>
    <property type="evidence" value="ECO:0007669"/>
    <property type="project" value="UniProtKB-KW"/>
</dbReference>
<evidence type="ECO:0000313" key="5">
    <source>
        <dbReference type="EMBL" id="KAK7840155.1"/>
    </source>
</evidence>
<feature type="region of interest" description="Disordered" evidence="3">
    <location>
        <begin position="67"/>
        <end position="87"/>
    </location>
</feature>
<dbReference type="InterPro" id="IPR038408">
    <property type="entry name" value="GNK2_sf"/>
</dbReference>
<dbReference type="CDD" id="cd23509">
    <property type="entry name" value="Gnk2-like"/>
    <property type="match status" value="1"/>
</dbReference>
<organism evidence="5 6">
    <name type="scientific">Quercus suber</name>
    <name type="common">Cork oak</name>
    <dbReference type="NCBI Taxonomy" id="58331"/>
    <lineage>
        <taxon>Eukaryota</taxon>
        <taxon>Viridiplantae</taxon>
        <taxon>Streptophyta</taxon>
        <taxon>Embryophyta</taxon>
        <taxon>Tracheophyta</taxon>
        <taxon>Spermatophyta</taxon>
        <taxon>Magnoliopsida</taxon>
        <taxon>eudicotyledons</taxon>
        <taxon>Gunneridae</taxon>
        <taxon>Pentapetalae</taxon>
        <taxon>rosids</taxon>
        <taxon>fabids</taxon>
        <taxon>Fagales</taxon>
        <taxon>Fagaceae</taxon>
        <taxon>Quercus</taxon>
    </lineage>
</organism>
<dbReference type="EMBL" id="PKMF04000268">
    <property type="protein sequence ID" value="KAK7840155.1"/>
    <property type="molecule type" value="Genomic_DNA"/>
</dbReference>
<evidence type="ECO:0000259" key="4">
    <source>
        <dbReference type="PROSITE" id="PS51473"/>
    </source>
</evidence>
<dbReference type="InterPro" id="IPR002902">
    <property type="entry name" value="GNK2"/>
</dbReference>
<name>A0AAW0KKY5_QUESU</name>
<evidence type="ECO:0000313" key="6">
    <source>
        <dbReference type="Proteomes" id="UP000237347"/>
    </source>
</evidence>
<sequence>MFATKEAAFSSSLTLYSLVQCTPDLSSFDCNKCLQGAIANLPTYILVVRNISVLQGTSRTVTVTNTNTGASCSSTSERRATTTMTTS</sequence>
<dbReference type="AlphaFoldDB" id="A0AAW0KKY5"/>
<keyword evidence="2" id="KW-0677">Repeat</keyword>
<evidence type="ECO:0000256" key="3">
    <source>
        <dbReference type="SAM" id="MobiDB-lite"/>
    </source>
</evidence>
<proteinExistence type="predicted"/>
<evidence type="ECO:0000256" key="2">
    <source>
        <dbReference type="ARBA" id="ARBA00022737"/>
    </source>
</evidence>
<feature type="domain" description="Gnk2-homologous" evidence="4">
    <location>
        <begin position="1"/>
        <end position="68"/>
    </location>
</feature>
<evidence type="ECO:0000256" key="1">
    <source>
        <dbReference type="ARBA" id="ARBA00022729"/>
    </source>
</evidence>
<keyword evidence="1" id="KW-0732">Signal</keyword>
<protein>
    <submittedName>
        <fullName evidence="5">Cysteine-rich receptor-like protein kinase 25</fullName>
    </submittedName>
</protein>